<protein>
    <submittedName>
        <fullName evidence="2">Sulfurtransferase</fullName>
    </submittedName>
</protein>
<dbReference type="EMBL" id="MFSS01000056">
    <property type="protein sequence ID" value="OGI43449.1"/>
    <property type="molecule type" value="Genomic_DNA"/>
</dbReference>
<dbReference type="PANTHER" id="PTHR43031:SF17">
    <property type="entry name" value="SULFURTRANSFERASE YTWF-RELATED"/>
    <property type="match status" value="1"/>
</dbReference>
<dbReference type="SMART" id="SM00450">
    <property type="entry name" value="RHOD"/>
    <property type="match status" value="1"/>
</dbReference>
<reference evidence="2 3" key="1">
    <citation type="journal article" date="2016" name="Nat. Commun.">
        <title>Thousands of microbial genomes shed light on interconnected biogeochemical processes in an aquifer system.</title>
        <authorList>
            <person name="Anantharaman K."/>
            <person name="Brown C.T."/>
            <person name="Hug L.A."/>
            <person name="Sharon I."/>
            <person name="Castelle C.J."/>
            <person name="Probst A.J."/>
            <person name="Thomas B.C."/>
            <person name="Singh A."/>
            <person name="Wilkins M.J."/>
            <person name="Karaoz U."/>
            <person name="Brodie E.L."/>
            <person name="Williams K.H."/>
            <person name="Hubbard S.S."/>
            <person name="Banfield J.F."/>
        </authorList>
    </citation>
    <scope>NUCLEOTIDE SEQUENCE [LARGE SCALE GENOMIC DNA]</scope>
</reference>
<comment type="caution">
    <text evidence="2">The sequence shown here is derived from an EMBL/GenBank/DDBJ whole genome shotgun (WGS) entry which is preliminary data.</text>
</comment>
<dbReference type="Proteomes" id="UP000177925">
    <property type="component" value="Unassembled WGS sequence"/>
</dbReference>
<proteinExistence type="predicted"/>
<name>A0A1F6TEF1_9PROT</name>
<evidence type="ECO:0000259" key="1">
    <source>
        <dbReference type="PROSITE" id="PS50206"/>
    </source>
</evidence>
<dbReference type="InterPro" id="IPR001763">
    <property type="entry name" value="Rhodanese-like_dom"/>
</dbReference>
<dbReference type="PROSITE" id="PS50206">
    <property type="entry name" value="RHODANESE_3"/>
    <property type="match status" value="1"/>
</dbReference>
<dbReference type="AlphaFoldDB" id="A0A1F6TEF1"/>
<feature type="domain" description="Rhodanese" evidence="1">
    <location>
        <begin position="16"/>
        <end position="104"/>
    </location>
</feature>
<dbReference type="PANTHER" id="PTHR43031">
    <property type="entry name" value="FAD-DEPENDENT OXIDOREDUCTASE"/>
    <property type="match status" value="1"/>
</dbReference>
<keyword evidence="2" id="KW-0808">Transferase</keyword>
<organism evidence="2 3">
    <name type="scientific">Candidatus Muproteobacteria bacterium RBG_16_64_11</name>
    <dbReference type="NCBI Taxonomy" id="1817758"/>
    <lineage>
        <taxon>Bacteria</taxon>
        <taxon>Pseudomonadati</taxon>
        <taxon>Pseudomonadota</taxon>
        <taxon>Candidatus Muproteobacteria</taxon>
    </lineage>
</organism>
<dbReference type="STRING" id="1817758.A2150_00255"/>
<evidence type="ECO:0000313" key="2">
    <source>
        <dbReference type="EMBL" id="OGI43449.1"/>
    </source>
</evidence>
<accession>A0A1F6TEF1</accession>
<dbReference type="InterPro" id="IPR036873">
    <property type="entry name" value="Rhodanese-like_dom_sf"/>
</dbReference>
<dbReference type="InterPro" id="IPR050229">
    <property type="entry name" value="GlpE_sulfurtransferase"/>
</dbReference>
<dbReference type="Pfam" id="PF00581">
    <property type="entry name" value="Rhodanese"/>
    <property type="match status" value="1"/>
</dbReference>
<dbReference type="SUPFAM" id="SSF52821">
    <property type="entry name" value="Rhodanese/Cell cycle control phosphatase"/>
    <property type="match status" value="1"/>
</dbReference>
<evidence type="ECO:0000313" key="3">
    <source>
        <dbReference type="Proteomes" id="UP000177925"/>
    </source>
</evidence>
<gene>
    <name evidence="2" type="ORF">A2150_00255</name>
</gene>
<dbReference type="Gene3D" id="3.40.250.10">
    <property type="entry name" value="Rhodanese-like domain"/>
    <property type="match status" value="1"/>
</dbReference>
<sequence>MRQLSVRELKEQLDQKTDKLVVLDVREPWERNVCELPGAVTIPMREVPARTAELPKDVEIAVLCHHGIRSQQVALYLERVGFDKLHNVVGGIAAWAREIDPKMPTY</sequence>
<dbReference type="GO" id="GO:0016740">
    <property type="term" value="F:transferase activity"/>
    <property type="evidence" value="ECO:0007669"/>
    <property type="project" value="UniProtKB-KW"/>
</dbReference>